<dbReference type="KEGG" id="swo:Swol_1571"/>
<evidence type="ECO:0000313" key="1">
    <source>
        <dbReference type="EMBL" id="ABI68874.1"/>
    </source>
</evidence>
<sequence length="73" mass="8603">MLKNITLSAEEHLIERARKKAKKSDTTLNALFRQWLRGYTRELTVPAELDSFLAKVDYIDAGRKFSRDEFNER</sequence>
<proteinExistence type="predicted"/>
<gene>
    <name evidence="1" type="ordered locus">Swol_1571</name>
</gene>
<dbReference type="HOGENOM" id="CLU_198286_0_0_9"/>
<dbReference type="OrthoDB" id="598340at2"/>
<dbReference type="EMBL" id="CP000448">
    <property type="protein sequence ID" value="ABI68874.1"/>
    <property type="molecule type" value="Genomic_DNA"/>
</dbReference>
<dbReference type="RefSeq" id="WP_011640973.1">
    <property type="nucleotide sequence ID" value="NC_008346.1"/>
</dbReference>
<accession>Q0AWN0</accession>
<keyword evidence="2" id="KW-1185">Reference proteome</keyword>
<dbReference type="AlphaFoldDB" id="Q0AWN0"/>
<organism evidence="1 2">
    <name type="scientific">Syntrophomonas wolfei subsp. wolfei (strain DSM 2245B / Goettingen)</name>
    <dbReference type="NCBI Taxonomy" id="335541"/>
    <lineage>
        <taxon>Bacteria</taxon>
        <taxon>Bacillati</taxon>
        <taxon>Bacillota</taxon>
        <taxon>Clostridia</taxon>
        <taxon>Eubacteriales</taxon>
        <taxon>Syntrophomonadaceae</taxon>
        <taxon>Syntrophomonas</taxon>
    </lineage>
</organism>
<evidence type="ECO:0000313" key="2">
    <source>
        <dbReference type="Proteomes" id="UP000001968"/>
    </source>
</evidence>
<reference evidence="2" key="1">
    <citation type="journal article" date="2010" name="Environ. Microbiol.">
        <title>The genome of Syntrophomonas wolfei: new insights into syntrophic metabolism and biohydrogen production.</title>
        <authorList>
            <person name="Sieber J.R."/>
            <person name="Sims D.R."/>
            <person name="Han C."/>
            <person name="Kim E."/>
            <person name="Lykidis A."/>
            <person name="Lapidus A.L."/>
            <person name="McDonnald E."/>
            <person name="Rohlin L."/>
            <person name="Culley D.E."/>
            <person name="Gunsalus R."/>
            <person name="McInerney M.J."/>
        </authorList>
    </citation>
    <scope>NUCLEOTIDE SEQUENCE [LARGE SCALE GENOMIC DNA]</scope>
    <source>
        <strain evidence="2">DSM 2245B / Goettingen</strain>
    </source>
</reference>
<dbReference type="Proteomes" id="UP000001968">
    <property type="component" value="Chromosome"/>
</dbReference>
<dbReference type="eggNOG" id="ENOG50332XV">
    <property type="taxonomic scope" value="Bacteria"/>
</dbReference>
<name>Q0AWN0_SYNWW</name>
<protein>
    <submittedName>
        <fullName evidence="1">Uncharacterized protein</fullName>
    </submittedName>
</protein>
<dbReference type="STRING" id="335541.Swol_1571"/>